<reference evidence="8" key="1">
    <citation type="journal article" date="2019" name="Int. J. Syst. Evol. Microbiol.">
        <title>The Global Catalogue of Microorganisms (GCM) 10K type strain sequencing project: providing services to taxonomists for standard genome sequencing and annotation.</title>
        <authorList>
            <consortium name="The Broad Institute Genomics Platform"/>
            <consortium name="The Broad Institute Genome Sequencing Center for Infectious Disease"/>
            <person name="Wu L."/>
            <person name="Ma J."/>
        </authorList>
    </citation>
    <scope>NUCLEOTIDE SEQUENCE [LARGE SCALE GENOMIC DNA]</scope>
    <source>
        <strain evidence="8">KCTC 42211</strain>
    </source>
</reference>
<feature type="compositionally biased region" description="Basic residues" evidence="5">
    <location>
        <begin position="7"/>
        <end position="16"/>
    </location>
</feature>
<dbReference type="EMBL" id="JBHRYF010000001">
    <property type="protein sequence ID" value="MFC3658944.1"/>
    <property type="molecule type" value="Genomic_DNA"/>
</dbReference>
<dbReference type="Proteomes" id="UP001595724">
    <property type="component" value="Unassembled WGS sequence"/>
</dbReference>
<feature type="DNA-binding region" description="H-T-H motif" evidence="4">
    <location>
        <begin position="82"/>
        <end position="101"/>
    </location>
</feature>
<evidence type="ECO:0000256" key="4">
    <source>
        <dbReference type="PROSITE-ProRule" id="PRU00335"/>
    </source>
</evidence>
<evidence type="ECO:0000259" key="6">
    <source>
        <dbReference type="PROSITE" id="PS50977"/>
    </source>
</evidence>
<protein>
    <submittedName>
        <fullName evidence="7">TetR/AcrR family transcriptional regulator</fullName>
    </submittedName>
</protein>
<keyword evidence="2 4" id="KW-0238">DNA-binding</keyword>
<dbReference type="InterPro" id="IPR050109">
    <property type="entry name" value="HTH-type_TetR-like_transc_reg"/>
</dbReference>
<evidence type="ECO:0000256" key="1">
    <source>
        <dbReference type="ARBA" id="ARBA00023015"/>
    </source>
</evidence>
<keyword evidence="1" id="KW-0805">Transcription regulation</keyword>
<dbReference type="PROSITE" id="PS50977">
    <property type="entry name" value="HTH_TETR_2"/>
    <property type="match status" value="1"/>
</dbReference>
<dbReference type="InterPro" id="IPR001647">
    <property type="entry name" value="HTH_TetR"/>
</dbReference>
<dbReference type="InterPro" id="IPR009057">
    <property type="entry name" value="Homeodomain-like_sf"/>
</dbReference>
<dbReference type="Gene3D" id="1.10.357.10">
    <property type="entry name" value="Tetracycline Repressor, domain 2"/>
    <property type="match status" value="1"/>
</dbReference>
<evidence type="ECO:0000256" key="2">
    <source>
        <dbReference type="ARBA" id="ARBA00023125"/>
    </source>
</evidence>
<dbReference type="InterPro" id="IPR036271">
    <property type="entry name" value="Tet_transcr_reg_TetR-rel_C_sf"/>
</dbReference>
<dbReference type="PANTHER" id="PTHR30055:SF234">
    <property type="entry name" value="HTH-TYPE TRANSCRIPTIONAL REGULATOR BETI"/>
    <property type="match status" value="1"/>
</dbReference>
<dbReference type="SUPFAM" id="SSF48498">
    <property type="entry name" value="Tetracyclin repressor-like, C-terminal domain"/>
    <property type="match status" value="1"/>
</dbReference>
<evidence type="ECO:0000256" key="5">
    <source>
        <dbReference type="SAM" id="MobiDB-lite"/>
    </source>
</evidence>
<dbReference type="Pfam" id="PF00440">
    <property type="entry name" value="TetR_N"/>
    <property type="match status" value="1"/>
</dbReference>
<gene>
    <name evidence="7" type="ORF">ACFOM9_02475</name>
</gene>
<sequence length="259" mass="27688">MTDGRPGRPRGAKKPKASAPVATKQGAPRKRADAAVVAPAPVPAARRAPGRPVRRQGHGDVRGLLLDAAIARFAVKGIAATSLREIATEAHVTPALLHYYYGDKAQLVETMVQDRVLPAFGIVRARVAAAGDDVADTVAAFVCGLTDVMQLHPWWPQLWVREVLCEGGALRDLLVTRIAPQLARTIAARFAAAQARGELNADLDPRLLMTSLIGLTLLPVAGAPIWRAMFEADDLGLDDVRRHAIALLDRGLELKAPAK</sequence>
<evidence type="ECO:0000313" key="7">
    <source>
        <dbReference type="EMBL" id="MFC3658944.1"/>
    </source>
</evidence>
<comment type="caution">
    <text evidence="7">The sequence shown here is derived from an EMBL/GenBank/DDBJ whole genome shotgun (WGS) entry which is preliminary data.</text>
</comment>
<dbReference type="SUPFAM" id="SSF46689">
    <property type="entry name" value="Homeodomain-like"/>
    <property type="match status" value="1"/>
</dbReference>
<dbReference type="PANTHER" id="PTHR30055">
    <property type="entry name" value="HTH-TYPE TRANSCRIPTIONAL REGULATOR RUTR"/>
    <property type="match status" value="1"/>
</dbReference>
<evidence type="ECO:0000313" key="8">
    <source>
        <dbReference type="Proteomes" id="UP001595724"/>
    </source>
</evidence>
<evidence type="ECO:0000256" key="3">
    <source>
        <dbReference type="ARBA" id="ARBA00023163"/>
    </source>
</evidence>
<feature type="region of interest" description="Disordered" evidence="5">
    <location>
        <begin position="1"/>
        <end position="36"/>
    </location>
</feature>
<feature type="domain" description="HTH tetR-type" evidence="6">
    <location>
        <begin position="59"/>
        <end position="119"/>
    </location>
</feature>
<keyword evidence="3" id="KW-0804">Transcription</keyword>
<dbReference type="RefSeq" id="WP_386705853.1">
    <property type="nucleotide sequence ID" value="NZ_JBHRYF010000001.1"/>
</dbReference>
<proteinExistence type="predicted"/>
<keyword evidence="8" id="KW-1185">Reference proteome</keyword>
<name>A0ABV7UPU9_9GAMM</name>
<accession>A0ABV7UPU9</accession>
<organism evidence="7 8">
    <name type="scientific">Luteimonas notoginsengisoli</name>
    <dbReference type="NCBI Taxonomy" id="1578200"/>
    <lineage>
        <taxon>Bacteria</taxon>
        <taxon>Pseudomonadati</taxon>
        <taxon>Pseudomonadota</taxon>
        <taxon>Gammaproteobacteria</taxon>
        <taxon>Lysobacterales</taxon>
        <taxon>Lysobacteraceae</taxon>
        <taxon>Luteimonas</taxon>
    </lineage>
</organism>